<dbReference type="AlphaFoldDB" id="Q6YVU6"/>
<name>Q6YVU6_ORYSJ</name>
<evidence type="ECO:0000313" key="2">
    <source>
        <dbReference type="EMBL" id="BAC84501.1"/>
    </source>
</evidence>
<accession>Q6YVU6</accession>
<organism evidence="2 3">
    <name type="scientific">Oryza sativa subsp. japonica</name>
    <name type="common">Rice</name>
    <dbReference type="NCBI Taxonomy" id="39947"/>
    <lineage>
        <taxon>Eukaryota</taxon>
        <taxon>Viridiplantae</taxon>
        <taxon>Streptophyta</taxon>
        <taxon>Embryophyta</taxon>
        <taxon>Tracheophyta</taxon>
        <taxon>Spermatophyta</taxon>
        <taxon>Magnoliopsida</taxon>
        <taxon>Liliopsida</taxon>
        <taxon>Poales</taxon>
        <taxon>Poaceae</taxon>
        <taxon>BOP clade</taxon>
        <taxon>Oryzoideae</taxon>
        <taxon>Oryzeae</taxon>
        <taxon>Oryzinae</taxon>
        <taxon>Oryza</taxon>
        <taxon>Oryza sativa</taxon>
    </lineage>
</organism>
<gene>
    <name evidence="2" type="primary">P0696F12.29</name>
</gene>
<dbReference type="Proteomes" id="UP000000763">
    <property type="component" value="Chromosome 7"/>
</dbReference>
<proteinExistence type="predicted"/>
<evidence type="ECO:0000313" key="3">
    <source>
        <dbReference type="Proteomes" id="UP000000763"/>
    </source>
</evidence>
<sequence length="57" mass="6042">MTMVAKKGRRITGGIRRHIGHGGPPPLSPYRGWDGELAGSLPSILSSPMLTSVVTFP</sequence>
<dbReference type="EMBL" id="AP005810">
    <property type="protein sequence ID" value="BAC84501.1"/>
    <property type="molecule type" value="Genomic_DNA"/>
</dbReference>
<protein>
    <submittedName>
        <fullName evidence="2">Uncharacterized protein</fullName>
    </submittedName>
</protein>
<evidence type="ECO:0000256" key="1">
    <source>
        <dbReference type="SAM" id="MobiDB-lite"/>
    </source>
</evidence>
<reference evidence="3" key="2">
    <citation type="journal article" date="2008" name="Nucleic Acids Res.">
        <title>The rice annotation project database (RAP-DB): 2008 update.</title>
        <authorList>
            <consortium name="The rice annotation project (RAP)"/>
        </authorList>
    </citation>
    <scope>GENOME REANNOTATION</scope>
    <source>
        <strain evidence="3">cv. Nipponbare</strain>
    </source>
</reference>
<feature type="region of interest" description="Disordered" evidence="1">
    <location>
        <begin position="1"/>
        <end position="27"/>
    </location>
</feature>
<reference evidence="3" key="1">
    <citation type="journal article" date="2005" name="Nature">
        <title>The map-based sequence of the rice genome.</title>
        <authorList>
            <consortium name="International rice genome sequencing project (IRGSP)"/>
            <person name="Matsumoto T."/>
            <person name="Wu J."/>
            <person name="Kanamori H."/>
            <person name="Katayose Y."/>
            <person name="Fujisawa M."/>
            <person name="Namiki N."/>
            <person name="Mizuno H."/>
            <person name="Yamamoto K."/>
            <person name="Antonio B.A."/>
            <person name="Baba T."/>
            <person name="Sakata K."/>
            <person name="Nagamura Y."/>
            <person name="Aoki H."/>
            <person name="Arikawa K."/>
            <person name="Arita K."/>
            <person name="Bito T."/>
            <person name="Chiden Y."/>
            <person name="Fujitsuka N."/>
            <person name="Fukunaka R."/>
            <person name="Hamada M."/>
            <person name="Harada C."/>
            <person name="Hayashi A."/>
            <person name="Hijishita S."/>
            <person name="Honda M."/>
            <person name="Hosokawa S."/>
            <person name="Ichikawa Y."/>
            <person name="Idonuma A."/>
            <person name="Iijima M."/>
            <person name="Ikeda M."/>
            <person name="Ikeno M."/>
            <person name="Ito K."/>
            <person name="Ito S."/>
            <person name="Ito T."/>
            <person name="Ito Y."/>
            <person name="Ito Y."/>
            <person name="Iwabuchi A."/>
            <person name="Kamiya K."/>
            <person name="Karasawa W."/>
            <person name="Kurita K."/>
            <person name="Katagiri S."/>
            <person name="Kikuta A."/>
            <person name="Kobayashi H."/>
            <person name="Kobayashi N."/>
            <person name="Machita K."/>
            <person name="Maehara T."/>
            <person name="Masukawa M."/>
            <person name="Mizubayashi T."/>
            <person name="Mukai Y."/>
            <person name="Nagasaki H."/>
            <person name="Nagata Y."/>
            <person name="Naito S."/>
            <person name="Nakashima M."/>
            <person name="Nakama Y."/>
            <person name="Nakamichi Y."/>
            <person name="Nakamura M."/>
            <person name="Meguro A."/>
            <person name="Negishi M."/>
            <person name="Ohta I."/>
            <person name="Ohta T."/>
            <person name="Okamoto M."/>
            <person name="Ono N."/>
            <person name="Saji S."/>
            <person name="Sakaguchi M."/>
            <person name="Sakai K."/>
            <person name="Shibata M."/>
            <person name="Shimokawa T."/>
            <person name="Song J."/>
            <person name="Takazaki Y."/>
            <person name="Terasawa K."/>
            <person name="Tsugane M."/>
            <person name="Tsuji K."/>
            <person name="Ueda S."/>
            <person name="Waki K."/>
            <person name="Yamagata H."/>
            <person name="Yamamoto M."/>
            <person name="Yamamoto S."/>
            <person name="Yamane H."/>
            <person name="Yoshiki S."/>
            <person name="Yoshihara R."/>
            <person name="Yukawa K."/>
            <person name="Zhong H."/>
            <person name="Yano M."/>
            <person name="Yuan Q."/>
            <person name="Ouyang S."/>
            <person name="Liu J."/>
            <person name="Jones K.M."/>
            <person name="Gansberger K."/>
            <person name="Moffat K."/>
            <person name="Hill J."/>
            <person name="Bera J."/>
            <person name="Fadrosh D."/>
            <person name="Jin S."/>
            <person name="Johri S."/>
            <person name="Kim M."/>
            <person name="Overton L."/>
            <person name="Reardon M."/>
            <person name="Tsitrin T."/>
            <person name="Vuong H."/>
            <person name="Weaver B."/>
            <person name="Ciecko A."/>
            <person name="Tallon L."/>
            <person name="Jackson J."/>
            <person name="Pai G."/>
            <person name="Aken S.V."/>
            <person name="Utterback T."/>
            <person name="Reidmuller S."/>
            <person name="Feldblyum T."/>
            <person name="Hsiao J."/>
            <person name="Zismann V."/>
            <person name="Iobst S."/>
            <person name="de Vazeille A.R."/>
            <person name="Buell C.R."/>
            <person name="Ying K."/>
            <person name="Li Y."/>
            <person name="Lu T."/>
            <person name="Huang Y."/>
            <person name="Zhao Q."/>
            <person name="Feng Q."/>
            <person name="Zhang L."/>
            <person name="Zhu J."/>
            <person name="Weng Q."/>
            <person name="Mu J."/>
            <person name="Lu Y."/>
            <person name="Fan D."/>
            <person name="Liu Y."/>
            <person name="Guan J."/>
            <person name="Zhang Y."/>
            <person name="Yu S."/>
            <person name="Liu X."/>
            <person name="Zhang Y."/>
            <person name="Hong G."/>
            <person name="Han B."/>
            <person name="Choisne N."/>
            <person name="Demange N."/>
            <person name="Orjeda G."/>
            <person name="Samain S."/>
            <person name="Cattolico L."/>
            <person name="Pelletier E."/>
            <person name="Couloux A."/>
            <person name="Segurens B."/>
            <person name="Wincker P."/>
            <person name="D'Hont A."/>
            <person name="Scarpelli C."/>
            <person name="Weissenbach J."/>
            <person name="Salanoubat M."/>
            <person name="Quetier F."/>
            <person name="Yu Y."/>
            <person name="Kim H.R."/>
            <person name="Rambo T."/>
            <person name="Currie J."/>
            <person name="Collura K."/>
            <person name="Luo M."/>
            <person name="Yang T."/>
            <person name="Ammiraju J.S.S."/>
            <person name="Engler F."/>
            <person name="Soderlund C."/>
            <person name="Wing R.A."/>
            <person name="Palmer L.E."/>
            <person name="de la Bastide M."/>
            <person name="Spiegel L."/>
            <person name="Nascimento L."/>
            <person name="Zutavern T."/>
            <person name="O'Shaughnessy A."/>
            <person name="Dike S."/>
            <person name="Dedhia N."/>
            <person name="Preston R."/>
            <person name="Balija V."/>
            <person name="McCombie W.R."/>
            <person name="Chow T."/>
            <person name="Chen H."/>
            <person name="Chung M."/>
            <person name="Chen C."/>
            <person name="Shaw J."/>
            <person name="Wu H."/>
            <person name="Hsiao K."/>
            <person name="Chao Y."/>
            <person name="Chu M."/>
            <person name="Cheng C."/>
            <person name="Hour A."/>
            <person name="Lee P."/>
            <person name="Lin S."/>
            <person name="Lin Y."/>
            <person name="Liou J."/>
            <person name="Liu S."/>
            <person name="Hsing Y."/>
            <person name="Raghuvanshi S."/>
            <person name="Mohanty A."/>
            <person name="Bharti A.K."/>
            <person name="Gaur A."/>
            <person name="Gupta V."/>
            <person name="Kumar D."/>
            <person name="Ravi V."/>
            <person name="Vij S."/>
            <person name="Kapur A."/>
            <person name="Khurana P."/>
            <person name="Khurana P."/>
            <person name="Khurana J.P."/>
            <person name="Tyagi A.K."/>
            <person name="Gaikwad K."/>
            <person name="Singh A."/>
            <person name="Dalal V."/>
            <person name="Srivastava S."/>
            <person name="Dixit A."/>
            <person name="Pal A.K."/>
            <person name="Ghazi I.A."/>
            <person name="Yadav M."/>
            <person name="Pandit A."/>
            <person name="Bhargava A."/>
            <person name="Sureshbabu K."/>
            <person name="Batra K."/>
            <person name="Sharma T.R."/>
            <person name="Mohapatra T."/>
            <person name="Singh N.K."/>
            <person name="Messing J."/>
            <person name="Nelson A.B."/>
            <person name="Fuks G."/>
            <person name="Kavchok S."/>
            <person name="Keizer G."/>
            <person name="Linton E."/>
            <person name="Llaca V."/>
            <person name="Song R."/>
            <person name="Tanyolac B."/>
            <person name="Young S."/>
            <person name="Ho-Il K."/>
            <person name="Hahn J.H."/>
            <person name="Sangsakoo G."/>
            <person name="Vanavichit A."/>
            <person name="de Mattos Luiz.A.T."/>
            <person name="Zimmer P.D."/>
            <person name="Malone G."/>
            <person name="Dellagostin O."/>
            <person name="de Oliveira A.C."/>
            <person name="Bevan M."/>
            <person name="Bancroft I."/>
            <person name="Minx P."/>
            <person name="Cordum H."/>
            <person name="Wilson R."/>
            <person name="Cheng Z."/>
            <person name="Jin W."/>
            <person name="Jiang J."/>
            <person name="Leong S.A."/>
            <person name="Iwama H."/>
            <person name="Gojobori T."/>
            <person name="Itoh T."/>
            <person name="Niimura Y."/>
            <person name="Fujii Y."/>
            <person name="Habara T."/>
            <person name="Sakai H."/>
            <person name="Sato Y."/>
            <person name="Wilson G."/>
            <person name="Kumar K."/>
            <person name="McCouch S."/>
            <person name="Juretic N."/>
            <person name="Hoen D."/>
            <person name="Wright S."/>
            <person name="Bruskiewich R."/>
            <person name="Bureau T."/>
            <person name="Miyao A."/>
            <person name="Hirochika H."/>
            <person name="Nishikawa T."/>
            <person name="Kadowaki K."/>
            <person name="Sugiura M."/>
            <person name="Burr B."/>
            <person name="Sasaki T."/>
        </authorList>
    </citation>
    <scope>NUCLEOTIDE SEQUENCE [LARGE SCALE GENOMIC DNA]</scope>
    <source>
        <strain evidence="3">cv. Nipponbare</strain>
    </source>
</reference>
<feature type="compositionally biased region" description="Basic residues" evidence="1">
    <location>
        <begin position="1"/>
        <end position="20"/>
    </location>
</feature>